<sequence length="285" mass="30599">MAKNQPSSTRDKAKAMREAQQKKEKRVRNLIIAIVSVIVVAVIATLIIVITTVDKDRTKSGFVGAQSGAQSGEILPIANGGPIVISDLGVGKANPDVPNLDLFFSYTCHACASLEEAVGDSLTKDALDGQYNLVLHPVDTATMAFQGPATNAALIVAEQDPENFVAFHRALMLFLNEEVNVKKDGTIVQNIASSKEKVAEMAKEVGVPQDIIDQFGDEATEYIAASQEIWRNFPAEGRDGLATPEMVFMGTVIPWTGNTPSEMYQNITTAMQQIADAQTGNSSQS</sequence>
<accession>A0A6N7VVZ2</accession>
<feature type="compositionally biased region" description="Basic and acidic residues" evidence="1">
    <location>
        <begin position="9"/>
        <end position="20"/>
    </location>
</feature>
<comment type="caution">
    <text evidence="3">The sequence shown here is derived from an EMBL/GenBank/DDBJ whole genome shotgun (WGS) entry which is preliminary data.</text>
</comment>
<dbReference type="AlphaFoldDB" id="A0A6N7VVZ2"/>
<protein>
    <submittedName>
        <fullName evidence="3">Thioredoxin domain-containing protein</fullName>
    </submittedName>
</protein>
<organism evidence="3 4">
    <name type="scientific">Scrofimicrobium canadense</name>
    <dbReference type="NCBI Taxonomy" id="2652290"/>
    <lineage>
        <taxon>Bacteria</taxon>
        <taxon>Bacillati</taxon>
        <taxon>Actinomycetota</taxon>
        <taxon>Actinomycetes</taxon>
        <taxon>Actinomycetales</taxon>
        <taxon>Actinomycetaceae</taxon>
        <taxon>Scrofimicrobium</taxon>
    </lineage>
</organism>
<keyword evidence="2" id="KW-0472">Membrane</keyword>
<feature type="transmembrane region" description="Helical" evidence="2">
    <location>
        <begin position="30"/>
        <end position="50"/>
    </location>
</feature>
<evidence type="ECO:0000313" key="4">
    <source>
        <dbReference type="Proteomes" id="UP000470875"/>
    </source>
</evidence>
<gene>
    <name evidence="3" type="ORF">FYJ24_10400</name>
</gene>
<dbReference type="SUPFAM" id="SSF52833">
    <property type="entry name" value="Thioredoxin-like"/>
    <property type="match status" value="1"/>
</dbReference>
<dbReference type="Gene3D" id="3.40.30.10">
    <property type="entry name" value="Glutaredoxin"/>
    <property type="match status" value="1"/>
</dbReference>
<evidence type="ECO:0000256" key="2">
    <source>
        <dbReference type="SAM" id="Phobius"/>
    </source>
</evidence>
<keyword evidence="2" id="KW-1133">Transmembrane helix</keyword>
<proteinExistence type="predicted"/>
<evidence type="ECO:0000313" key="3">
    <source>
        <dbReference type="EMBL" id="MSS85160.1"/>
    </source>
</evidence>
<dbReference type="Proteomes" id="UP000470875">
    <property type="component" value="Unassembled WGS sequence"/>
</dbReference>
<keyword evidence="4" id="KW-1185">Reference proteome</keyword>
<evidence type="ECO:0000256" key="1">
    <source>
        <dbReference type="SAM" id="MobiDB-lite"/>
    </source>
</evidence>
<keyword evidence="2" id="KW-0812">Transmembrane</keyword>
<dbReference type="EMBL" id="VULO01000013">
    <property type="protein sequence ID" value="MSS85160.1"/>
    <property type="molecule type" value="Genomic_DNA"/>
</dbReference>
<reference evidence="3 4" key="1">
    <citation type="submission" date="2019-08" db="EMBL/GenBank/DDBJ databases">
        <title>In-depth cultivation of the pig gut microbiome towards novel bacterial diversity and tailored functional studies.</title>
        <authorList>
            <person name="Wylensek D."/>
            <person name="Hitch T.C.A."/>
            <person name="Clavel T."/>
        </authorList>
    </citation>
    <scope>NUCLEOTIDE SEQUENCE [LARGE SCALE GENOMIC DNA]</scope>
    <source>
        <strain evidence="3 4">WB03_NA08</strain>
    </source>
</reference>
<name>A0A6N7VVZ2_9ACTO</name>
<dbReference type="InterPro" id="IPR036249">
    <property type="entry name" value="Thioredoxin-like_sf"/>
</dbReference>
<dbReference type="RefSeq" id="WP_154546171.1">
    <property type="nucleotide sequence ID" value="NZ_VULO01000013.1"/>
</dbReference>
<feature type="region of interest" description="Disordered" evidence="1">
    <location>
        <begin position="1"/>
        <end position="20"/>
    </location>
</feature>